<evidence type="ECO:0000313" key="5">
    <source>
        <dbReference type="Proteomes" id="UP001530315"/>
    </source>
</evidence>
<gene>
    <name evidence="4" type="ORF">ACHAW5_009536</name>
</gene>
<comment type="caution">
    <text evidence="4">The sequence shown here is derived from an EMBL/GenBank/DDBJ whole genome shotgun (WGS) entry which is preliminary data.</text>
</comment>
<dbReference type="SMART" id="SM00397">
    <property type="entry name" value="t_SNARE"/>
    <property type="match status" value="1"/>
</dbReference>
<dbReference type="SUPFAM" id="SSF47661">
    <property type="entry name" value="t-snare proteins"/>
    <property type="match status" value="1"/>
</dbReference>
<evidence type="ECO:0000256" key="2">
    <source>
        <dbReference type="SAM" id="MobiDB-lite"/>
    </source>
</evidence>
<dbReference type="PROSITE" id="PS50192">
    <property type="entry name" value="T_SNARE"/>
    <property type="match status" value="1"/>
</dbReference>
<sequence length="203" mass="23403">MSFRDFTPRNNHNGRQYTPQQLKKNSLRRARSGSNMNTNNIRPMAQRFDSIEFCRSKSESDYVVQSLIVQQREEEYAIQVMEQREEELRDIHRKMHVVNEIYKELGKVVEQQQDQIDQIEGEFEGAAESTRRGLEQIEKANKKRERRKDEKDGEGGGGDGPDKANQFFLFRYLSKTASEISKLLSVCGGSGSINFVDDGCCKP</sequence>
<dbReference type="InterPro" id="IPR000727">
    <property type="entry name" value="T_SNARE_dom"/>
</dbReference>
<evidence type="ECO:0000259" key="3">
    <source>
        <dbReference type="PROSITE" id="PS50192"/>
    </source>
</evidence>
<feature type="region of interest" description="Disordered" evidence="2">
    <location>
        <begin position="124"/>
        <end position="164"/>
    </location>
</feature>
<reference evidence="4 5" key="1">
    <citation type="submission" date="2024-10" db="EMBL/GenBank/DDBJ databases">
        <title>Updated reference genomes for cyclostephanoid diatoms.</title>
        <authorList>
            <person name="Roberts W.R."/>
            <person name="Alverson A.J."/>
        </authorList>
    </citation>
    <scope>NUCLEOTIDE SEQUENCE [LARGE SCALE GENOMIC DNA]</scope>
    <source>
        <strain evidence="4 5">AJA276-08</strain>
    </source>
</reference>
<evidence type="ECO:0000313" key="4">
    <source>
        <dbReference type="EMBL" id="KAL3773105.1"/>
    </source>
</evidence>
<dbReference type="InterPro" id="IPR045242">
    <property type="entry name" value="Syntaxin"/>
</dbReference>
<comment type="similarity">
    <text evidence="1">Belongs to the syntaxin family.</text>
</comment>
<dbReference type="Proteomes" id="UP001530315">
    <property type="component" value="Unassembled WGS sequence"/>
</dbReference>
<feature type="compositionally biased region" description="Polar residues" evidence="2">
    <location>
        <begin position="32"/>
        <end position="41"/>
    </location>
</feature>
<dbReference type="Gene3D" id="1.20.5.110">
    <property type="match status" value="1"/>
</dbReference>
<dbReference type="EMBL" id="JALLAZ020001552">
    <property type="protein sequence ID" value="KAL3773105.1"/>
    <property type="molecule type" value="Genomic_DNA"/>
</dbReference>
<organism evidence="4 5">
    <name type="scientific">Stephanodiscus triporus</name>
    <dbReference type="NCBI Taxonomy" id="2934178"/>
    <lineage>
        <taxon>Eukaryota</taxon>
        <taxon>Sar</taxon>
        <taxon>Stramenopiles</taxon>
        <taxon>Ochrophyta</taxon>
        <taxon>Bacillariophyta</taxon>
        <taxon>Coscinodiscophyceae</taxon>
        <taxon>Thalassiosirophycidae</taxon>
        <taxon>Stephanodiscales</taxon>
        <taxon>Stephanodiscaceae</taxon>
        <taxon>Stephanodiscus</taxon>
    </lineage>
</organism>
<accession>A0ABD3NAK2</accession>
<dbReference type="PANTHER" id="PTHR19957">
    <property type="entry name" value="SYNTAXIN"/>
    <property type="match status" value="1"/>
</dbReference>
<protein>
    <recommendedName>
        <fullName evidence="3">t-SNARE coiled-coil homology domain-containing protein</fullName>
    </recommendedName>
</protein>
<feature type="domain" description="T-SNARE coiled-coil homology" evidence="3">
    <location>
        <begin position="78"/>
        <end position="140"/>
    </location>
</feature>
<feature type="region of interest" description="Disordered" evidence="2">
    <location>
        <begin position="1"/>
        <end position="41"/>
    </location>
</feature>
<feature type="compositionally biased region" description="Polar residues" evidence="2">
    <location>
        <begin position="8"/>
        <end position="24"/>
    </location>
</feature>
<keyword evidence="5" id="KW-1185">Reference proteome</keyword>
<proteinExistence type="inferred from homology"/>
<evidence type="ECO:0000256" key="1">
    <source>
        <dbReference type="ARBA" id="ARBA00009063"/>
    </source>
</evidence>
<name>A0ABD3NAK2_9STRA</name>
<dbReference type="PANTHER" id="PTHR19957:SF38">
    <property type="entry name" value="LD27581P"/>
    <property type="match status" value="1"/>
</dbReference>
<dbReference type="InterPro" id="IPR010989">
    <property type="entry name" value="SNARE"/>
</dbReference>
<dbReference type="AlphaFoldDB" id="A0ABD3NAK2"/>
<feature type="compositionally biased region" description="Basic and acidic residues" evidence="2">
    <location>
        <begin position="129"/>
        <end position="140"/>
    </location>
</feature>